<accession>A0ABQ3FSB8</accession>
<protein>
    <submittedName>
        <fullName evidence="2">Sulfurtransferase</fullName>
    </submittedName>
</protein>
<dbReference type="InterPro" id="IPR018634">
    <property type="entry name" value="ChrB_C"/>
</dbReference>
<reference evidence="3" key="1">
    <citation type="journal article" date="2019" name="Int. J. Syst. Evol. Microbiol.">
        <title>The Global Catalogue of Microorganisms (GCM) 10K type strain sequencing project: providing services to taxonomists for standard genome sequencing and annotation.</title>
        <authorList>
            <consortium name="The Broad Institute Genomics Platform"/>
            <consortium name="The Broad Institute Genome Sequencing Center for Infectious Disease"/>
            <person name="Wu L."/>
            <person name="Ma J."/>
        </authorList>
    </citation>
    <scope>NUCLEOTIDE SEQUENCE [LARGE SCALE GENOMIC DNA]</scope>
    <source>
        <strain evidence="3">KCTC 23298</strain>
    </source>
</reference>
<dbReference type="Gene3D" id="3.40.250.10">
    <property type="entry name" value="Rhodanese-like domain"/>
    <property type="match status" value="1"/>
</dbReference>
<keyword evidence="3" id="KW-1185">Reference proteome</keyword>
<evidence type="ECO:0000313" key="3">
    <source>
        <dbReference type="Proteomes" id="UP000658305"/>
    </source>
</evidence>
<dbReference type="InterPro" id="IPR036873">
    <property type="entry name" value="Rhodanese-like_dom_sf"/>
</dbReference>
<comment type="caution">
    <text evidence="2">The sequence shown here is derived from an EMBL/GenBank/DDBJ whole genome shotgun (WGS) entry which is preliminary data.</text>
</comment>
<gene>
    <name evidence="2" type="ORF">GCM10007291_44110</name>
</gene>
<name>A0ABQ3FSB8_9RHOB</name>
<evidence type="ECO:0000259" key="1">
    <source>
        <dbReference type="PROSITE" id="PS50206"/>
    </source>
</evidence>
<sequence length="278" mass="30221">MPAPDAISPDKLAKLLGTPRCPTILDNRRDGLRAEDPLLLPGVRAIAEADLAPERLETLIASLSGPVVVACAEGHGRSQGLAALLRNRGISAEYLEGGYAAWRAAGLPLIDPAKITARDADGRTVWVTRSRPKVDRIACPWLIRRFIDPRAVFLYVAPAEVANVAALYCGMPFDVEDTFWSHRGELCTFDVMLAEFGLTMPALDRLARIVRGADTARPDLAPEAPGLLAASLGLSRMYSDDLEQLEAGMALYDAFYRWCRDATEETHNWPTNRPGGAA</sequence>
<dbReference type="EMBL" id="BMYI01000022">
    <property type="protein sequence ID" value="GHC37687.1"/>
    <property type="molecule type" value="Genomic_DNA"/>
</dbReference>
<dbReference type="InterPro" id="IPR001763">
    <property type="entry name" value="Rhodanese-like_dom"/>
</dbReference>
<feature type="domain" description="Rhodanese" evidence="1">
    <location>
        <begin position="53"/>
        <end position="111"/>
    </location>
</feature>
<evidence type="ECO:0000313" key="2">
    <source>
        <dbReference type="EMBL" id="GHC37687.1"/>
    </source>
</evidence>
<proteinExistence type="predicted"/>
<dbReference type="RefSeq" id="WP_189382328.1">
    <property type="nucleotide sequence ID" value="NZ_BMYI01000022.1"/>
</dbReference>
<dbReference type="PROSITE" id="PS50206">
    <property type="entry name" value="RHODANESE_3"/>
    <property type="match status" value="1"/>
</dbReference>
<dbReference type="SUPFAM" id="SSF52821">
    <property type="entry name" value="Rhodanese/Cell cycle control phosphatase"/>
    <property type="match status" value="1"/>
</dbReference>
<dbReference type="Pfam" id="PF09828">
    <property type="entry name" value="ChrB_C"/>
    <property type="match status" value="1"/>
</dbReference>
<organism evidence="2 3">
    <name type="scientific">Gemmobacter nanjingensis</name>
    <dbReference type="NCBI Taxonomy" id="488454"/>
    <lineage>
        <taxon>Bacteria</taxon>
        <taxon>Pseudomonadati</taxon>
        <taxon>Pseudomonadota</taxon>
        <taxon>Alphaproteobacteria</taxon>
        <taxon>Rhodobacterales</taxon>
        <taxon>Paracoccaceae</taxon>
        <taxon>Gemmobacter</taxon>
    </lineage>
</organism>
<dbReference type="Proteomes" id="UP000658305">
    <property type="component" value="Unassembled WGS sequence"/>
</dbReference>